<reference evidence="4" key="2">
    <citation type="submission" date="2020-10" db="EMBL/GenBank/DDBJ databases">
        <authorList>
            <person name="Scholz U."/>
            <person name="Mascher M."/>
            <person name="Fiebig A."/>
        </authorList>
    </citation>
    <scope>NUCLEOTIDE SEQUENCE [LARGE SCALE GENOMIC DNA]</scope>
    <source>
        <strain evidence="4">cv. Morex</strain>
    </source>
</reference>
<dbReference type="SUPFAM" id="SSF81301">
    <property type="entry name" value="Nucleotidyltransferase"/>
    <property type="match status" value="1"/>
</dbReference>
<evidence type="ECO:0000259" key="2">
    <source>
        <dbReference type="Pfam" id="PF22600"/>
    </source>
</evidence>
<name>A0A8I7B4V3_HORVV</name>
<dbReference type="InterPro" id="IPR058920">
    <property type="entry name" value="PAP-OAS1-bd-rel"/>
</dbReference>
<feature type="region of interest" description="Disordered" evidence="1">
    <location>
        <begin position="1"/>
        <end position="21"/>
    </location>
</feature>
<dbReference type="EnsemblPlants" id="HORVU.MOREX.r3.2HG0112110.1">
    <property type="protein sequence ID" value="HORVU.MOREX.r3.2HG0112110.1"/>
    <property type="gene ID" value="HORVU.MOREX.r3.2HG0112110"/>
</dbReference>
<protein>
    <recommendedName>
        <fullName evidence="6">Polymerase nucleotidyl transferase domain-containing protein</fullName>
    </recommendedName>
</protein>
<dbReference type="Gene3D" id="1.10.1410.10">
    <property type="match status" value="1"/>
</dbReference>
<keyword evidence="5" id="KW-1185">Reference proteome</keyword>
<feature type="compositionally biased region" description="Polar residues" evidence="1">
    <location>
        <begin position="935"/>
        <end position="944"/>
    </location>
</feature>
<reference evidence="4" key="3">
    <citation type="submission" date="2022-01" db="UniProtKB">
        <authorList>
            <consortium name="EnsemblPlants"/>
        </authorList>
    </citation>
    <scope>IDENTIFICATION</scope>
    <source>
        <strain evidence="4">subsp. vulgare</strain>
    </source>
</reference>
<dbReference type="InterPro" id="IPR058921">
    <property type="entry name" value="PAP/OAS1-rel"/>
</dbReference>
<feature type="compositionally biased region" description="Basic and acidic residues" evidence="1">
    <location>
        <begin position="751"/>
        <end position="778"/>
    </location>
</feature>
<dbReference type="Proteomes" id="UP000011116">
    <property type="component" value="Chromosome 2H"/>
</dbReference>
<proteinExistence type="predicted"/>
<dbReference type="Pfam" id="PF26180">
    <property type="entry name" value="PAP-OAS1"/>
    <property type="match status" value="1"/>
</dbReference>
<dbReference type="InterPro" id="IPR043519">
    <property type="entry name" value="NT_sf"/>
</dbReference>
<evidence type="ECO:0000259" key="3">
    <source>
        <dbReference type="Pfam" id="PF26180"/>
    </source>
</evidence>
<dbReference type="RefSeq" id="XP_044969419.1">
    <property type="nucleotide sequence ID" value="XM_045113484.1"/>
</dbReference>
<dbReference type="Gramene" id="HORVU.MOREX.r2.2HG0092020.1">
    <property type="protein sequence ID" value="HORVU.MOREX.r2.2HG0092020.1"/>
    <property type="gene ID" value="HORVU.MOREX.r2.2HG0092020"/>
</dbReference>
<sequence length="1031" mass="112401">MLSRRRIPSAPPMAASYPARPVQHREDGVYNYDYAGGGRGRGLDGGYGYYHPGNGGGRGGWGRAGYHDRGNGYGGGGDGGFQHYGVPGNGVGVGMGHPLPLAAGLPVATTSYLHPHAHGLGWVPDELPRRVMPVAPPPPPPFLPPPLRAAEAAAREVLLRLHPTEEAERRRHKIIDYAKNLIGTTFGCEVFAFGSVPLKTYLPDGDVDITILTNVNLDNNFVQDVCCLLAAEQSNEAAEFALKEIQVINAKVKIIKCVIDNLVMDISFNQVGGVSTLCFLEMANKEIGKDHLFKRSIILIKAWCYHEGNIHGSNHWLMSTYALEVLILYIFNLFHTVLHGPLQALYKFLEYYSKFDWDNQCLTLNGPVPLSSLRNYTAGPTGSNEELLLSKEPLEPSLRRLFDLPAGSDGRGPEFRLKYLNIIDPLKGGNNLGTSISEANSRVIRDAFAAGAEKLGQILKLPCELIAEQVYVFFTHTLGKHGRGERQDLGESVSQSMPDPRNARGQDVSSLGVSCMDEDEKRIHRIPGLTNFRSHSDSSSSLKNGQDVSGSNPVNGSNQTDVQQEKVRLTTHFTPMNLLDLSGHVNLHMTCLRSVQYNLEALYDKLLRSAIEASSAGVLDEERFVVPILRPDPRPSPCPRMPPVSSSVGTGAVPQQPITEVQVQLGYQSTPRTHIPPNGLSGYPPFAGPWFPNTEDMSLAYGATTYMHDMNYSVPLGIDALSSGMPFYPPMWGFRQSRGTGTYIPRTGWDSNRDKWNDRGRMQRQRQSDRGYGDRRPDVGSSNGHATAASVAGQTPPMRGNPHQGASSSNNDQRFENGWVATRMPPRITVPRNGCGSQPSSPVVVVTPAVTMVNGQSVTAEQHENLEFGTMGPFSVARQNSVFDEQFPALQETIRQGQQGPQRSPPKPGVGASPRSWPAEAPGSAVQSPRPGVAMSQSWPNLPAQSPRPVVRTIQSWPNMPSPRPFVGVTQNRPAESPTASTSQSPRPGPIAAQDRAARPYQLQDDADFPPLETENSYDADFPPLQAAVGR</sequence>
<reference evidence="5" key="1">
    <citation type="journal article" date="2012" name="Nature">
        <title>A physical, genetic and functional sequence assembly of the barley genome.</title>
        <authorList>
            <consortium name="The International Barley Genome Sequencing Consortium"/>
            <person name="Mayer K.F."/>
            <person name="Waugh R."/>
            <person name="Brown J.W."/>
            <person name="Schulman A."/>
            <person name="Langridge P."/>
            <person name="Platzer M."/>
            <person name="Fincher G.B."/>
            <person name="Muehlbauer G.J."/>
            <person name="Sato K."/>
            <person name="Close T.J."/>
            <person name="Wise R.P."/>
            <person name="Stein N."/>
        </authorList>
    </citation>
    <scope>NUCLEOTIDE SEQUENCE [LARGE SCALE GENOMIC DNA]</scope>
    <source>
        <strain evidence="5">cv. Morex</strain>
    </source>
</reference>
<dbReference type="GeneID" id="123429449"/>
<feature type="compositionally biased region" description="Polar residues" evidence="1">
    <location>
        <begin position="969"/>
        <end position="986"/>
    </location>
</feature>
<evidence type="ECO:0000313" key="5">
    <source>
        <dbReference type="Proteomes" id="UP000011116"/>
    </source>
</evidence>
<evidence type="ECO:0008006" key="6">
    <source>
        <dbReference type="Google" id="ProtNLM"/>
    </source>
</evidence>
<feature type="region of interest" description="Disordered" evidence="1">
    <location>
        <begin position="526"/>
        <end position="562"/>
    </location>
</feature>
<dbReference type="Gramene" id="HORVU.MOREX.r3.2HG0112110.1">
    <property type="protein sequence ID" value="HORVU.MOREX.r3.2HG0112110.1"/>
    <property type="gene ID" value="HORVU.MOREX.r3.2HG0112110"/>
</dbReference>
<organism evidence="4 5">
    <name type="scientific">Hordeum vulgare subsp. vulgare</name>
    <name type="common">Domesticated barley</name>
    <dbReference type="NCBI Taxonomy" id="112509"/>
    <lineage>
        <taxon>Eukaryota</taxon>
        <taxon>Viridiplantae</taxon>
        <taxon>Streptophyta</taxon>
        <taxon>Embryophyta</taxon>
        <taxon>Tracheophyta</taxon>
        <taxon>Spermatophyta</taxon>
        <taxon>Magnoliopsida</taxon>
        <taxon>Liliopsida</taxon>
        <taxon>Poales</taxon>
        <taxon>Poaceae</taxon>
        <taxon>BOP clade</taxon>
        <taxon>Pooideae</taxon>
        <taxon>Triticodae</taxon>
        <taxon>Triticeae</taxon>
        <taxon>Hordeinae</taxon>
        <taxon>Hordeum</taxon>
    </lineage>
</organism>
<feature type="region of interest" description="Disordered" evidence="1">
    <location>
        <begin position="739"/>
        <end position="813"/>
    </location>
</feature>
<accession>A0A8I7B4V3</accession>
<dbReference type="CDD" id="cd05402">
    <property type="entry name" value="NT_PAP_TUTase"/>
    <property type="match status" value="1"/>
</dbReference>
<feature type="compositionally biased region" description="Polar residues" evidence="1">
    <location>
        <begin position="531"/>
        <end position="562"/>
    </location>
</feature>
<feature type="compositionally biased region" description="Low complexity" evidence="1">
    <location>
        <begin position="12"/>
        <end position="21"/>
    </location>
</feature>
<dbReference type="Pfam" id="PF22600">
    <property type="entry name" value="MTPAP-like_central"/>
    <property type="match status" value="1"/>
</dbReference>
<feature type="domain" description="Poly(A) RNA polymerase mitochondrial-like central palm" evidence="2">
    <location>
        <begin position="156"/>
        <end position="275"/>
    </location>
</feature>
<feature type="region of interest" description="Disordered" evidence="1">
    <location>
        <begin position="481"/>
        <end position="511"/>
    </location>
</feature>
<dbReference type="KEGG" id="hvg:123429449"/>
<feature type="domain" description="PAP/OAS1 substrate-binding-related" evidence="3">
    <location>
        <begin position="287"/>
        <end position="478"/>
    </location>
</feature>
<dbReference type="InterPro" id="IPR054708">
    <property type="entry name" value="MTPAP-like_central"/>
</dbReference>
<gene>
    <name evidence="4" type="primary">LOC123429449</name>
</gene>
<evidence type="ECO:0000313" key="4">
    <source>
        <dbReference type="EnsemblPlants" id="HORVU.MOREX.r3.2HG0112110.1"/>
    </source>
</evidence>
<dbReference type="AlphaFoldDB" id="A0A8I7B4V3"/>
<dbReference type="Gene3D" id="3.30.460.10">
    <property type="entry name" value="Beta Polymerase, domain 2"/>
    <property type="match status" value="1"/>
</dbReference>
<dbReference type="SUPFAM" id="SSF81631">
    <property type="entry name" value="PAP/OAS1 substrate-binding domain"/>
    <property type="match status" value="1"/>
</dbReference>
<dbReference type="OrthoDB" id="273917at2759"/>
<evidence type="ECO:0000256" key="1">
    <source>
        <dbReference type="SAM" id="MobiDB-lite"/>
    </source>
</evidence>
<dbReference type="PANTHER" id="PTHR45979">
    <property type="entry name" value="PAP/OAS1 SUBSTRATE-BINDING DOMAIN SUPERFAMILY"/>
    <property type="match status" value="1"/>
</dbReference>
<feature type="region of interest" description="Disordered" evidence="1">
    <location>
        <begin position="894"/>
        <end position="1031"/>
    </location>
</feature>
<dbReference type="PANTHER" id="PTHR45979:SF15">
    <property type="entry name" value="POLYMERASE NUCLEOTIDYL TRANSFERASE DOMAIN-CONTAINING PROTEIN"/>
    <property type="match status" value="1"/>
</dbReference>